<keyword evidence="3 7" id="KW-0479">Metal-binding</keyword>
<keyword evidence="4" id="KW-0378">Hydrolase</keyword>
<accession>A0A914QTM7</accession>
<reference evidence="11" key="1">
    <citation type="submission" date="2022-11" db="UniProtKB">
        <authorList>
            <consortium name="WormBaseParasite"/>
        </authorList>
    </citation>
    <scope>IDENTIFICATION</scope>
</reference>
<proteinExistence type="inferred from homology"/>
<feature type="binding site" evidence="7">
    <location>
        <position position="259"/>
    </location>
    <ligand>
        <name>Ca(2+)</name>
        <dbReference type="ChEBI" id="CHEBI:29108"/>
        <label>3</label>
    </ligand>
</feature>
<comment type="cofactor">
    <cofactor evidence="7">
        <name>Zn(2+)</name>
        <dbReference type="ChEBI" id="CHEBI:29105"/>
    </cofactor>
    <text evidence="7">Binds 2 Zn(2+) ions per subunit.</text>
</comment>
<evidence type="ECO:0000256" key="3">
    <source>
        <dbReference type="ARBA" id="ARBA00022723"/>
    </source>
</evidence>
<name>A0A914QTM7_9BILA</name>
<organism evidence="10 11">
    <name type="scientific">Panagrolaimus davidi</name>
    <dbReference type="NCBI Taxonomy" id="227884"/>
    <lineage>
        <taxon>Eukaryota</taxon>
        <taxon>Metazoa</taxon>
        <taxon>Ecdysozoa</taxon>
        <taxon>Nematoda</taxon>
        <taxon>Chromadorea</taxon>
        <taxon>Rhabditida</taxon>
        <taxon>Tylenchina</taxon>
        <taxon>Panagrolaimomorpha</taxon>
        <taxon>Panagrolaimoidea</taxon>
        <taxon>Panagrolaimidae</taxon>
        <taxon>Panagrolaimus</taxon>
    </lineage>
</organism>
<dbReference type="InterPro" id="IPR013766">
    <property type="entry name" value="Thioredoxin_domain"/>
</dbReference>
<comment type="similarity">
    <text evidence="1">Belongs to the peptidase M10A family.</text>
</comment>
<sequence length="563" mass="65374">MTTFLPIFLLLQFFIIIQECSSINDEETPFPSRNLTYSILNESTKLKPSETMDAFRYAFDQWSAVIPRDFVEIPFNPKKPANIRIKFETGLTDEQFFNSSLIGYTFPTGAMYFNDDLTFKKYTVGEKIDPDILDFKWIVMHVTGHLLGLEHSFKFKSVMHATDVSTTDSDGRYIDPKLEAIKKTKIRWPNRTITFSIFNDSKSLTRNDTRAAFRYAFDQWSAVIPRDFLEISFNPKKPANIRIIFETGLTNKKFSNSSLISYNSPNGTMYFNDDISFKKYANNEKVDPSIKDITWIAMHTIGHVLGLDDYEKHRSIMYPVYLLSIESDNLYRDQKLTSIASFEVFHEEEESHEGDILILNEKNYKEIIKRFDYLLVDFYSSGCDWCRDLEPKYAKVATQLKEEGSVIKVAKVNDMKYPKVGAAFNVTHYPTLLFFYNGISIIYDDKLSQVAIVRWVKKRQKFLPKEIKTVEKIKDLIISDNVVIIGYFIKENTAGITKFYQLTTSFDDVPFGIIHDKNIAQSFNITEEGIVYFEGFTKDCNAFNETKIDVAGIMNVWERKCRQ</sequence>
<dbReference type="SUPFAM" id="SSF55486">
    <property type="entry name" value="Metalloproteases ('zincins'), catalytic domain"/>
    <property type="match status" value="2"/>
</dbReference>
<evidence type="ECO:0000256" key="6">
    <source>
        <dbReference type="ARBA" id="ARBA00023049"/>
    </source>
</evidence>
<feature type="binding site" evidence="7">
    <location>
        <position position="257"/>
    </location>
    <ligand>
        <name>Ca(2+)</name>
        <dbReference type="ChEBI" id="CHEBI:29108"/>
        <label>3</label>
    </ligand>
</feature>
<feature type="binding site" evidence="7">
    <location>
        <position position="284"/>
    </location>
    <ligand>
        <name>Ca(2+)</name>
        <dbReference type="ChEBI" id="CHEBI:29108"/>
        <label>1</label>
    </ligand>
</feature>
<dbReference type="InterPro" id="IPR036249">
    <property type="entry name" value="Thioredoxin-like_sf"/>
</dbReference>
<dbReference type="GO" id="GO:0006508">
    <property type="term" value="P:proteolysis"/>
    <property type="evidence" value="ECO:0007669"/>
    <property type="project" value="UniProtKB-KW"/>
</dbReference>
<feature type="binding site" evidence="7">
    <location>
        <position position="317"/>
    </location>
    <ligand>
        <name>Zn(2+)</name>
        <dbReference type="ChEBI" id="CHEBI:29105"/>
        <label>2</label>
        <note>catalytic</note>
    </ligand>
</feature>
<dbReference type="GO" id="GO:0031012">
    <property type="term" value="C:extracellular matrix"/>
    <property type="evidence" value="ECO:0007669"/>
    <property type="project" value="InterPro"/>
</dbReference>
<dbReference type="Gene3D" id="3.40.30.10">
    <property type="entry name" value="Glutaredoxin"/>
    <property type="match status" value="2"/>
</dbReference>
<dbReference type="GO" id="GO:0004222">
    <property type="term" value="F:metalloendopeptidase activity"/>
    <property type="evidence" value="ECO:0007669"/>
    <property type="project" value="InterPro"/>
</dbReference>
<evidence type="ECO:0000256" key="4">
    <source>
        <dbReference type="ARBA" id="ARBA00022801"/>
    </source>
</evidence>
<evidence type="ECO:0000256" key="2">
    <source>
        <dbReference type="ARBA" id="ARBA00022670"/>
    </source>
</evidence>
<dbReference type="SMART" id="SM00235">
    <property type="entry name" value="ZnMc"/>
    <property type="match status" value="2"/>
</dbReference>
<dbReference type="PANTHER" id="PTHR10201">
    <property type="entry name" value="MATRIX METALLOPROTEINASE"/>
    <property type="match status" value="1"/>
</dbReference>
<dbReference type="Proteomes" id="UP000887578">
    <property type="component" value="Unplaced"/>
</dbReference>
<feature type="binding site" evidence="7">
    <location>
        <position position="274"/>
    </location>
    <ligand>
        <name>Ca(2+)</name>
        <dbReference type="ChEBI" id="CHEBI:29108"/>
        <label>2</label>
    </ligand>
</feature>
<evidence type="ECO:0000313" key="10">
    <source>
        <dbReference type="Proteomes" id="UP000887578"/>
    </source>
</evidence>
<keyword evidence="10" id="KW-1185">Reference proteome</keyword>
<evidence type="ECO:0000256" key="7">
    <source>
        <dbReference type="PIRSR" id="PIRSR621190-2"/>
    </source>
</evidence>
<keyword evidence="8" id="KW-0732">Signal</keyword>
<dbReference type="CDD" id="cd02961">
    <property type="entry name" value="PDI_a_family"/>
    <property type="match status" value="1"/>
</dbReference>
<dbReference type="InterPro" id="IPR001818">
    <property type="entry name" value="Pept_M10_metallopeptidase"/>
</dbReference>
<feature type="domain" description="Thioredoxin" evidence="9">
    <location>
        <begin position="336"/>
        <end position="482"/>
    </location>
</feature>
<dbReference type="InterPro" id="IPR021190">
    <property type="entry name" value="Pept_M10A"/>
</dbReference>
<protein>
    <submittedName>
        <fullName evidence="11">Thioredoxin domain-containing protein</fullName>
    </submittedName>
</protein>
<feature type="binding site" evidence="7">
    <location>
        <position position="303"/>
    </location>
    <ligand>
        <name>Zn(2+)</name>
        <dbReference type="ChEBI" id="CHEBI:29105"/>
        <label>2</label>
        <note>catalytic</note>
    </ligand>
</feature>
<dbReference type="GO" id="GO:0008270">
    <property type="term" value="F:zinc ion binding"/>
    <property type="evidence" value="ECO:0007669"/>
    <property type="project" value="InterPro"/>
</dbReference>
<dbReference type="Pfam" id="PF00085">
    <property type="entry name" value="Thioredoxin"/>
    <property type="match status" value="1"/>
</dbReference>
<comment type="cofactor">
    <cofactor evidence="7">
        <name>Ca(2+)</name>
        <dbReference type="ChEBI" id="CHEBI:29108"/>
    </cofactor>
    <text evidence="7">Can bind about 5 Ca(2+) ions per subunit.</text>
</comment>
<dbReference type="PRINTS" id="PR00138">
    <property type="entry name" value="MATRIXIN"/>
</dbReference>
<dbReference type="SUPFAM" id="SSF52833">
    <property type="entry name" value="Thioredoxin-like"/>
    <property type="match status" value="2"/>
</dbReference>
<evidence type="ECO:0000256" key="8">
    <source>
        <dbReference type="SAM" id="SignalP"/>
    </source>
</evidence>
<evidence type="ECO:0000256" key="5">
    <source>
        <dbReference type="ARBA" id="ARBA00022833"/>
    </source>
</evidence>
<dbReference type="InterPro" id="IPR006026">
    <property type="entry name" value="Peptidase_Metallo"/>
</dbReference>
<dbReference type="WBParaSite" id="PDA_v2.g7276.t1">
    <property type="protein sequence ID" value="PDA_v2.g7276.t1"/>
    <property type="gene ID" value="PDA_v2.g7276"/>
</dbReference>
<dbReference type="Gene3D" id="3.40.390.10">
    <property type="entry name" value="Collagenase (Catalytic Domain)"/>
    <property type="match status" value="2"/>
</dbReference>
<feature type="binding site" evidence="7">
    <location>
        <position position="284"/>
    </location>
    <ligand>
        <name>Ca(2+)</name>
        <dbReference type="ChEBI" id="CHEBI:29108"/>
        <label>3</label>
    </ligand>
</feature>
<dbReference type="Pfam" id="PF00413">
    <property type="entry name" value="Peptidase_M10"/>
    <property type="match status" value="2"/>
</dbReference>
<dbReference type="InterPro" id="IPR024079">
    <property type="entry name" value="MetalloPept_cat_dom_sf"/>
</dbReference>
<evidence type="ECO:0000313" key="11">
    <source>
        <dbReference type="WBParaSite" id="PDA_v2.g7276.t1"/>
    </source>
</evidence>
<dbReference type="AlphaFoldDB" id="A0A914QTM7"/>
<dbReference type="PANTHER" id="PTHR10201:SF323">
    <property type="entry name" value="MATRIX METALLOPROTEINASE-21"/>
    <property type="match status" value="1"/>
</dbReference>
<feature type="chain" id="PRO_5036689496" evidence="8">
    <location>
        <begin position="23"/>
        <end position="563"/>
    </location>
</feature>
<evidence type="ECO:0000259" key="9">
    <source>
        <dbReference type="PROSITE" id="PS51352"/>
    </source>
</evidence>
<dbReference type="CDD" id="cd02981">
    <property type="entry name" value="PDI_b_family"/>
    <property type="match status" value="1"/>
</dbReference>
<feature type="binding site" evidence="7">
    <location>
        <position position="299"/>
    </location>
    <ligand>
        <name>Zn(2+)</name>
        <dbReference type="ChEBI" id="CHEBI:29105"/>
        <label>2</label>
        <note>catalytic</note>
    </ligand>
</feature>
<keyword evidence="2" id="KW-0645">Protease</keyword>
<feature type="signal peptide" evidence="8">
    <location>
        <begin position="1"/>
        <end position="22"/>
    </location>
</feature>
<keyword evidence="5 7" id="KW-0862">Zinc</keyword>
<keyword evidence="7" id="KW-0106">Calcium</keyword>
<keyword evidence="6" id="KW-0482">Metalloprotease</keyword>
<dbReference type="PROSITE" id="PS51352">
    <property type="entry name" value="THIOREDOXIN_2"/>
    <property type="match status" value="1"/>
</dbReference>
<evidence type="ECO:0000256" key="1">
    <source>
        <dbReference type="ARBA" id="ARBA00010370"/>
    </source>
</evidence>